<dbReference type="SUPFAM" id="SSF53474">
    <property type="entry name" value="alpha/beta-Hydrolases"/>
    <property type="match status" value="1"/>
</dbReference>
<evidence type="ECO:0000313" key="3">
    <source>
        <dbReference type="Proteomes" id="UP000245934"/>
    </source>
</evidence>
<sequence>MGCFVFVHGGNMSVKTWNELANSHISTPDGLMGGRVWDPVMQYLPSENVSFAPTLGDEKSHNLTDHINQICDLIMRHDLNAVRLVAHSYGGMVISGVAARMPERIHQLVYVDAAFPDPGQSLYDIIRRGGCDPSSFQGLEPEPPYIERLTYDMAVLSSFPKVYIVCTSSSFSPVTEVVLKKIQESTREWTIFTLYSSHVPMASMPEKLASILLETEKIVLKKE</sequence>
<dbReference type="AlphaFoldDB" id="A0A2V2ND70"/>
<protein>
    <submittedName>
        <fullName evidence="2">Alpha/beta hydrolase</fullName>
    </submittedName>
</protein>
<keyword evidence="2" id="KW-0378">Hydrolase</keyword>
<gene>
    <name evidence="2" type="ORF">DLD82_04105</name>
</gene>
<proteinExistence type="predicted"/>
<feature type="domain" description="AB hydrolase-1" evidence="1">
    <location>
        <begin position="4"/>
        <end position="126"/>
    </location>
</feature>
<dbReference type="Proteomes" id="UP000245934">
    <property type="component" value="Unassembled WGS sequence"/>
</dbReference>
<dbReference type="Pfam" id="PF12697">
    <property type="entry name" value="Abhydrolase_6"/>
    <property type="match status" value="1"/>
</dbReference>
<keyword evidence="3" id="KW-1185">Reference proteome</keyword>
<dbReference type="InterPro" id="IPR052897">
    <property type="entry name" value="Sec-Metab_Biosynth_Hydrolase"/>
</dbReference>
<evidence type="ECO:0000313" key="2">
    <source>
        <dbReference type="EMBL" id="PWR75556.1"/>
    </source>
</evidence>
<name>A0A2V2ND70_9EURY</name>
<dbReference type="InterPro" id="IPR000073">
    <property type="entry name" value="AB_hydrolase_1"/>
</dbReference>
<comment type="caution">
    <text evidence="2">The sequence shown here is derived from an EMBL/GenBank/DDBJ whole genome shotgun (WGS) entry which is preliminary data.</text>
</comment>
<dbReference type="RefSeq" id="WP_109939842.1">
    <property type="nucleotide sequence ID" value="NZ_CP176366.1"/>
</dbReference>
<accession>A0A2V2ND70</accession>
<dbReference type="Gene3D" id="3.40.50.1820">
    <property type="entry name" value="alpha/beta hydrolase"/>
    <property type="match status" value="1"/>
</dbReference>
<reference evidence="2 3" key="1">
    <citation type="submission" date="2018-05" db="EMBL/GenBank/DDBJ databases">
        <title>Draft genome of Methanospirillum stamsii Pt1.</title>
        <authorList>
            <person name="Dueholm M.S."/>
            <person name="Nielsen P.H."/>
            <person name="Bakmann L.F."/>
            <person name="Otzen D.E."/>
        </authorList>
    </citation>
    <scope>NUCLEOTIDE SEQUENCE [LARGE SCALE GENOMIC DNA]</scope>
    <source>
        <strain evidence="2 3">Pt1</strain>
    </source>
</reference>
<dbReference type="InterPro" id="IPR029058">
    <property type="entry name" value="AB_hydrolase_fold"/>
</dbReference>
<dbReference type="PANTHER" id="PTHR37017:SF11">
    <property type="entry name" value="ESTERASE_LIPASE_THIOESTERASE DOMAIN-CONTAINING PROTEIN"/>
    <property type="match status" value="1"/>
</dbReference>
<organism evidence="2 3">
    <name type="scientific">Methanospirillum stamsii</name>
    <dbReference type="NCBI Taxonomy" id="1277351"/>
    <lineage>
        <taxon>Archaea</taxon>
        <taxon>Methanobacteriati</taxon>
        <taxon>Methanobacteriota</taxon>
        <taxon>Stenosarchaea group</taxon>
        <taxon>Methanomicrobia</taxon>
        <taxon>Methanomicrobiales</taxon>
        <taxon>Methanospirillaceae</taxon>
        <taxon>Methanospirillum</taxon>
    </lineage>
</organism>
<dbReference type="GeneID" id="97610289"/>
<dbReference type="GO" id="GO:0016787">
    <property type="term" value="F:hydrolase activity"/>
    <property type="evidence" value="ECO:0007669"/>
    <property type="project" value="UniProtKB-KW"/>
</dbReference>
<dbReference type="PANTHER" id="PTHR37017">
    <property type="entry name" value="AB HYDROLASE-1 DOMAIN-CONTAINING PROTEIN-RELATED"/>
    <property type="match status" value="1"/>
</dbReference>
<evidence type="ECO:0000259" key="1">
    <source>
        <dbReference type="Pfam" id="PF12697"/>
    </source>
</evidence>
<dbReference type="OrthoDB" id="8468at2157"/>
<dbReference type="EMBL" id="QGMZ01000009">
    <property type="protein sequence ID" value="PWR75556.1"/>
    <property type="molecule type" value="Genomic_DNA"/>
</dbReference>